<evidence type="ECO:0000313" key="7">
    <source>
        <dbReference type="Proteomes" id="UP001597241"/>
    </source>
</evidence>
<feature type="domain" description="EcxA zinc-binding" evidence="3">
    <location>
        <begin position="399"/>
        <end position="705"/>
    </location>
</feature>
<feature type="domain" description="DUF5118" evidence="5">
    <location>
        <begin position="26"/>
        <end position="67"/>
    </location>
</feature>
<feature type="region of interest" description="Disordered" evidence="1">
    <location>
        <begin position="785"/>
        <end position="805"/>
    </location>
</feature>
<dbReference type="EMBL" id="JBHTMV010000004">
    <property type="protein sequence ID" value="MFD1293880.1"/>
    <property type="molecule type" value="Genomic_DNA"/>
</dbReference>
<accession>A0ABW3WP90</accession>
<keyword evidence="6" id="KW-0482">Metalloprotease</keyword>
<dbReference type="GO" id="GO:0008237">
    <property type="term" value="F:metallopeptidase activity"/>
    <property type="evidence" value="ECO:0007669"/>
    <property type="project" value="UniProtKB-KW"/>
</dbReference>
<dbReference type="InterPro" id="IPR024079">
    <property type="entry name" value="MetalloPept_cat_dom_sf"/>
</dbReference>
<evidence type="ECO:0000259" key="3">
    <source>
        <dbReference type="Pfam" id="PF16313"/>
    </source>
</evidence>
<dbReference type="RefSeq" id="WP_386809081.1">
    <property type="nucleotide sequence ID" value="NZ_JBHTMV010000004.1"/>
</dbReference>
<dbReference type="Pfam" id="PF17162">
    <property type="entry name" value="DUF5118"/>
    <property type="match status" value="1"/>
</dbReference>
<feature type="chain" id="PRO_5045064334" evidence="2">
    <location>
        <begin position="21"/>
        <end position="805"/>
    </location>
</feature>
<evidence type="ECO:0000259" key="5">
    <source>
        <dbReference type="Pfam" id="PF17162"/>
    </source>
</evidence>
<keyword evidence="7" id="KW-1185">Reference proteome</keyword>
<reference evidence="7" key="1">
    <citation type="journal article" date="2019" name="Int. J. Syst. Evol. Microbiol.">
        <title>The Global Catalogue of Microorganisms (GCM) 10K type strain sequencing project: providing services to taxonomists for standard genome sequencing and annotation.</title>
        <authorList>
            <consortium name="The Broad Institute Genomics Platform"/>
            <consortium name="The Broad Institute Genome Sequencing Center for Infectious Disease"/>
            <person name="Wu L."/>
            <person name="Ma J."/>
        </authorList>
    </citation>
    <scope>NUCLEOTIDE SEQUENCE [LARGE SCALE GENOMIC DNA]</scope>
    <source>
        <strain evidence="7">CCUG 62221</strain>
    </source>
</reference>
<keyword evidence="2" id="KW-0732">Signal</keyword>
<gene>
    <name evidence="6" type="ORF">ACFQ5N_08540</name>
</gene>
<evidence type="ECO:0000313" key="6">
    <source>
        <dbReference type="EMBL" id="MFD1293880.1"/>
    </source>
</evidence>
<dbReference type="Pfam" id="PF17148">
    <property type="entry name" value="DUF5117"/>
    <property type="match status" value="1"/>
</dbReference>
<protein>
    <submittedName>
        <fullName evidence="6">Zinc-dependent metalloprotease</fullName>
    </submittedName>
</protein>
<dbReference type="Pfam" id="PF16313">
    <property type="entry name" value="DUF4953"/>
    <property type="match status" value="1"/>
</dbReference>
<dbReference type="SUPFAM" id="SSF55486">
    <property type="entry name" value="Metalloproteases ('zincins'), catalytic domain"/>
    <property type="match status" value="1"/>
</dbReference>
<feature type="signal peptide" evidence="2">
    <location>
        <begin position="1"/>
        <end position="20"/>
    </location>
</feature>
<evidence type="ECO:0000256" key="2">
    <source>
        <dbReference type="SAM" id="SignalP"/>
    </source>
</evidence>
<evidence type="ECO:0000259" key="4">
    <source>
        <dbReference type="Pfam" id="PF17148"/>
    </source>
</evidence>
<proteinExistence type="predicted"/>
<keyword evidence="6" id="KW-0378">Hydrolase</keyword>
<dbReference type="Gene3D" id="3.40.390.10">
    <property type="entry name" value="Collagenase (Catalytic Domain)"/>
    <property type="match status" value="1"/>
</dbReference>
<keyword evidence="6" id="KW-0645">Protease</keyword>
<sequence>MKNKITLCLLLFIFSQHFIAQTFEKTSKMQSFKGFFNFYYDESTDKIFIEVANLEQEFLYVNALAAGVGSNDIGLDRGQLGKRAVVKFIKTGNKLLLIQPNQYYRAISENEEEKKSVNEAFATSVLFGFNIIETKGESYLVDASKFFIRDAHGVSSKLKRTKQGSYKLDASKSAFYMERTKSFPKNSEFEAILTFKGEAKGREIRSVSPNASLVTVRQHHSFIELPDDNFEMREFDPRSGAINFSFLDYATPIEAAIEKKYIIKHRLKKKNPDAKLSEPVAPIIYYLDRGAPEPIKSALLEGGSWWNQAFEAAGYKNAFQFKLLPEGADPLDIRYNVVQWVHRSTRGWSYGASIVDPRTGEILKGHVSLGSLRVRQDYLIAQALLGASNKTGAENPLLQMSLARIRQLAAHEIGHTLGFAHNFAASFNNRSSVMDYPHPYIALKNGNIDVSNAYDTGIGDWDKVTVAYTYQDFPNNTNEKEALDKILQDAIKEGFKFISDKDARAKGGAHLYAHLWDNGNNPAEELERVLEVRKTGIQNFSVQNIKDNEPYSKLEDVFVPLYFFHRYQVEATAKLIGGLDYSYAVKGDGQTIVKPVAADLEKEAFQSLLKSISVETLKIPEAIVSLFPPRSFGYNRNRESFKSNTGVAFDALNAASTGAELVVQYLFNAERANRMIQQKALFKNNLGFDEMIDELFENTFEKKNKDAYGVEVQQNINQTILQNIFELYSANITSFQVKAIIKLKLNELKSSLSNKTTDKNALYAAGYIEMIDSFMKNPVSYKKQDAPKIPDGSPIGSGSCNFGHY</sequence>
<dbReference type="InterPro" id="IPR033428">
    <property type="entry name" value="DUF5118"/>
</dbReference>
<feature type="compositionally biased region" description="Polar residues" evidence="1">
    <location>
        <begin position="796"/>
        <end position="805"/>
    </location>
</feature>
<dbReference type="InterPro" id="IPR033413">
    <property type="entry name" value="DUF5117"/>
</dbReference>
<organism evidence="6 7">
    <name type="scientific">Lutibacter holmesii</name>
    <dbReference type="NCBI Taxonomy" id="1137985"/>
    <lineage>
        <taxon>Bacteria</taxon>
        <taxon>Pseudomonadati</taxon>
        <taxon>Bacteroidota</taxon>
        <taxon>Flavobacteriia</taxon>
        <taxon>Flavobacteriales</taxon>
        <taxon>Flavobacteriaceae</taxon>
        <taxon>Lutibacter</taxon>
    </lineage>
</organism>
<dbReference type="PANTHER" id="PTHR38478:SF1">
    <property type="entry name" value="ZINC DEPENDENT METALLOPROTEASE DOMAIN LIPOPROTEIN"/>
    <property type="match status" value="1"/>
</dbReference>
<name>A0ABW3WP90_9FLAO</name>
<dbReference type="Proteomes" id="UP001597241">
    <property type="component" value="Unassembled WGS sequence"/>
</dbReference>
<dbReference type="InterPro" id="IPR032534">
    <property type="entry name" value="EcxA_zinc-bd"/>
</dbReference>
<evidence type="ECO:0000256" key="1">
    <source>
        <dbReference type="SAM" id="MobiDB-lite"/>
    </source>
</evidence>
<feature type="domain" description="DUF5117" evidence="4">
    <location>
        <begin position="78"/>
        <end position="270"/>
    </location>
</feature>
<dbReference type="PANTHER" id="PTHR38478">
    <property type="entry name" value="PEPTIDASE M1A AND M12B"/>
    <property type="match status" value="1"/>
</dbReference>
<dbReference type="InterPro" id="IPR034032">
    <property type="entry name" value="Zn_MMP-like_bac"/>
</dbReference>
<dbReference type="CDD" id="cd04276">
    <property type="entry name" value="ZnMc_MMP_like_2"/>
    <property type="match status" value="1"/>
</dbReference>
<comment type="caution">
    <text evidence="6">The sequence shown here is derived from an EMBL/GenBank/DDBJ whole genome shotgun (WGS) entry which is preliminary data.</text>
</comment>